<sequence>MSLFNRSVRTGRASTGADLASRLDAVSKVYGRGAGAVTALDDVTLGIHRGTFTAVMGPSGSGKSTFLHCAAGLDRPTSGEVHLGGVSLAGLNEVRLTELRRSRVGFVFQSFNLMPSLTVEQNIDLPHRLSGGRAEHGWRREVIERLGLSDRLRHRPGQLSGGQQQRVAIARALVTRPDVLFADEPTGALDVRTAQQILALLRGAVDDMEQTVVMVTHDPVAASYADGVLFLTDGRIVDSMTGPGADRIAERMTRLEVRR</sequence>
<dbReference type="InterPro" id="IPR017871">
    <property type="entry name" value="ABC_transporter-like_CS"/>
</dbReference>
<dbReference type="SUPFAM" id="SSF52540">
    <property type="entry name" value="P-loop containing nucleoside triphosphate hydrolases"/>
    <property type="match status" value="1"/>
</dbReference>
<dbReference type="CDD" id="cd03255">
    <property type="entry name" value="ABC_MJ0796_LolCDE_FtsE"/>
    <property type="match status" value="1"/>
</dbReference>
<dbReference type="PROSITE" id="PS00211">
    <property type="entry name" value="ABC_TRANSPORTER_1"/>
    <property type="match status" value="1"/>
</dbReference>
<dbReference type="Gene3D" id="3.40.50.300">
    <property type="entry name" value="P-loop containing nucleotide triphosphate hydrolases"/>
    <property type="match status" value="1"/>
</dbReference>
<dbReference type="InterPro" id="IPR017911">
    <property type="entry name" value="MacB-like_ATP-bd"/>
</dbReference>
<keyword evidence="2" id="KW-0547">Nucleotide-binding</keyword>
<evidence type="ECO:0000313" key="6">
    <source>
        <dbReference type="Proteomes" id="UP001501020"/>
    </source>
</evidence>
<organism evidence="5 6">
    <name type="scientific">Actinomadura napierensis</name>
    <dbReference type="NCBI Taxonomy" id="267854"/>
    <lineage>
        <taxon>Bacteria</taxon>
        <taxon>Bacillati</taxon>
        <taxon>Actinomycetota</taxon>
        <taxon>Actinomycetes</taxon>
        <taxon>Streptosporangiales</taxon>
        <taxon>Thermomonosporaceae</taxon>
        <taxon>Actinomadura</taxon>
    </lineage>
</organism>
<dbReference type="InterPro" id="IPR027417">
    <property type="entry name" value="P-loop_NTPase"/>
</dbReference>
<evidence type="ECO:0000256" key="1">
    <source>
        <dbReference type="ARBA" id="ARBA00022448"/>
    </source>
</evidence>
<evidence type="ECO:0000256" key="3">
    <source>
        <dbReference type="ARBA" id="ARBA00022840"/>
    </source>
</evidence>
<proteinExistence type="predicted"/>
<keyword evidence="1" id="KW-0813">Transport</keyword>
<name>A0ABN3AAK3_9ACTN</name>
<evidence type="ECO:0000259" key="4">
    <source>
        <dbReference type="PROSITE" id="PS50893"/>
    </source>
</evidence>
<dbReference type="GO" id="GO:0005524">
    <property type="term" value="F:ATP binding"/>
    <property type="evidence" value="ECO:0007669"/>
    <property type="project" value="UniProtKB-KW"/>
</dbReference>
<dbReference type="PANTHER" id="PTHR24220:SF685">
    <property type="entry name" value="ABC TRANSPORTER RELATED"/>
    <property type="match status" value="1"/>
</dbReference>
<dbReference type="InterPro" id="IPR015854">
    <property type="entry name" value="ABC_transpr_LolD-like"/>
</dbReference>
<dbReference type="SMART" id="SM00382">
    <property type="entry name" value="AAA"/>
    <property type="match status" value="1"/>
</dbReference>
<evidence type="ECO:0000256" key="2">
    <source>
        <dbReference type="ARBA" id="ARBA00022741"/>
    </source>
</evidence>
<keyword evidence="3 5" id="KW-0067">ATP-binding</keyword>
<dbReference type="InterPro" id="IPR003593">
    <property type="entry name" value="AAA+_ATPase"/>
</dbReference>
<comment type="caution">
    <text evidence="5">The sequence shown here is derived from an EMBL/GenBank/DDBJ whole genome shotgun (WGS) entry which is preliminary data.</text>
</comment>
<evidence type="ECO:0000313" key="5">
    <source>
        <dbReference type="EMBL" id="GAA2157167.1"/>
    </source>
</evidence>
<dbReference type="PANTHER" id="PTHR24220">
    <property type="entry name" value="IMPORT ATP-BINDING PROTEIN"/>
    <property type="match status" value="1"/>
</dbReference>
<dbReference type="InterPro" id="IPR003439">
    <property type="entry name" value="ABC_transporter-like_ATP-bd"/>
</dbReference>
<feature type="domain" description="ABC transporter" evidence="4">
    <location>
        <begin position="21"/>
        <end position="258"/>
    </location>
</feature>
<protein>
    <submittedName>
        <fullName evidence="5">ABC transporter ATP-binding protein</fullName>
    </submittedName>
</protein>
<gene>
    <name evidence="5" type="ORF">GCM10009727_66820</name>
</gene>
<dbReference type="Proteomes" id="UP001501020">
    <property type="component" value="Unassembled WGS sequence"/>
</dbReference>
<dbReference type="EMBL" id="BAAAMR010000075">
    <property type="protein sequence ID" value="GAA2157167.1"/>
    <property type="molecule type" value="Genomic_DNA"/>
</dbReference>
<dbReference type="Pfam" id="PF00005">
    <property type="entry name" value="ABC_tran"/>
    <property type="match status" value="1"/>
</dbReference>
<accession>A0ABN3AAK3</accession>
<reference evidence="5 6" key="1">
    <citation type="journal article" date="2019" name="Int. J. Syst. Evol. Microbiol.">
        <title>The Global Catalogue of Microorganisms (GCM) 10K type strain sequencing project: providing services to taxonomists for standard genome sequencing and annotation.</title>
        <authorList>
            <consortium name="The Broad Institute Genomics Platform"/>
            <consortium name="The Broad Institute Genome Sequencing Center for Infectious Disease"/>
            <person name="Wu L."/>
            <person name="Ma J."/>
        </authorList>
    </citation>
    <scope>NUCLEOTIDE SEQUENCE [LARGE SCALE GENOMIC DNA]</scope>
    <source>
        <strain evidence="5 6">JCM 13850</strain>
    </source>
</reference>
<keyword evidence="6" id="KW-1185">Reference proteome</keyword>
<dbReference type="PROSITE" id="PS50893">
    <property type="entry name" value="ABC_TRANSPORTER_2"/>
    <property type="match status" value="1"/>
</dbReference>